<dbReference type="PROSITE" id="PS50893">
    <property type="entry name" value="ABC_TRANSPORTER_2"/>
    <property type="match status" value="1"/>
</dbReference>
<evidence type="ECO:0000256" key="1">
    <source>
        <dbReference type="ARBA" id="ARBA00005417"/>
    </source>
</evidence>
<dbReference type="InterPro" id="IPR017871">
    <property type="entry name" value="ABC_transporter-like_CS"/>
</dbReference>
<dbReference type="InterPro" id="IPR003593">
    <property type="entry name" value="AAA+_ATPase"/>
</dbReference>
<dbReference type="InterPro" id="IPR017911">
    <property type="entry name" value="MacB-like_ATP-bd"/>
</dbReference>
<evidence type="ECO:0000256" key="4">
    <source>
        <dbReference type="ARBA" id="ARBA00022840"/>
    </source>
</evidence>
<dbReference type="EMBL" id="FWWR01000017">
    <property type="protein sequence ID" value="SMB93285.1"/>
    <property type="molecule type" value="Genomic_DNA"/>
</dbReference>
<dbReference type="GO" id="GO:0005524">
    <property type="term" value="F:ATP binding"/>
    <property type="evidence" value="ECO:0007669"/>
    <property type="project" value="UniProtKB-KW"/>
</dbReference>
<dbReference type="Pfam" id="PF00005">
    <property type="entry name" value="ABC_tran"/>
    <property type="match status" value="1"/>
</dbReference>
<evidence type="ECO:0000313" key="7">
    <source>
        <dbReference type="Proteomes" id="UP000192368"/>
    </source>
</evidence>
<dbReference type="Proteomes" id="UP000192368">
    <property type="component" value="Unassembled WGS sequence"/>
</dbReference>
<dbReference type="Gene3D" id="3.40.50.300">
    <property type="entry name" value="P-loop containing nucleotide triphosphate hydrolases"/>
    <property type="match status" value="1"/>
</dbReference>
<organism evidence="6 7">
    <name type="scientific">Peptoniphilus asaccharolyticus DSM 20463</name>
    <dbReference type="NCBI Taxonomy" id="573058"/>
    <lineage>
        <taxon>Bacteria</taxon>
        <taxon>Bacillati</taxon>
        <taxon>Bacillota</taxon>
        <taxon>Tissierellia</taxon>
        <taxon>Tissierellales</taxon>
        <taxon>Peptoniphilaceae</taxon>
        <taxon>Peptoniphilus</taxon>
    </lineage>
</organism>
<name>A0A1W1VIS2_PEPAS</name>
<evidence type="ECO:0000256" key="2">
    <source>
        <dbReference type="ARBA" id="ARBA00022448"/>
    </source>
</evidence>
<dbReference type="PROSITE" id="PS00211">
    <property type="entry name" value="ABC_TRANSPORTER_1"/>
    <property type="match status" value="1"/>
</dbReference>
<dbReference type="PANTHER" id="PTHR42798:SF6">
    <property type="entry name" value="CELL DIVISION ATP-BINDING PROTEIN FTSE"/>
    <property type="match status" value="1"/>
</dbReference>
<evidence type="ECO:0000313" key="6">
    <source>
        <dbReference type="EMBL" id="SMB93285.1"/>
    </source>
</evidence>
<comment type="similarity">
    <text evidence="1">Belongs to the ABC transporter superfamily.</text>
</comment>
<protein>
    <submittedName>
        <fullName evidence="6">Putative ABC transport system ATP-binding protein</fullName>
    </submittedName>
</protein>
<proteinExistence type="inferred from homology"/>
<dbReference type="GO" id="GO:0016887">
    <property type="term" value="F:ATP hydrolysis activity"/>
    <property type="evidence" value="ECO:0007669"/>
    <property type="project" value="InterPro"/>
</dbReference>
<gene>
    <name evidence="6" type="ORF">SAMN00017477_2048</name>
</gene>
<dbReference type="SMART" id="SM00382">
    <property type="entry name" value="AAA"/>
    <property type="match status" value="1"/>
</dbReference>
<dbReference type="InterPro" id="IPR003439">
    <property type="entry name" value="ABC_transporter-like_ATP-bd"/>
</dbReference>
<dbReference type="GO" id="GO:0022857">
    <property type="term" value="F:transmembrane transporter activity"/>
    <property type="evidence" value="ECO:0007669"/>
    <property type="project" value="UniProtKB-ARBA"/>
</dbReference>
<dbReference type="RefSeq" id="WP_084231554.1">
    <property type="nucleotide sequence ID" value="NZ_FWWR01000017.1"/>
</dbReference>
<feature type="domain" description="ABC transporter" evidence="5">
    <location>
        <begin position="5"/>
        <end position="224"/>
    </location>
</feature>
<reference evidence="7" key="1">
    <citation type="submission" date="2017-04" db="EMBL/GenBank/DDBJ databases">
        <authorList>
            <person name="Varghese N."/>
            <person name="Submissions S."/>
        </authorList>
    </citation>
    <scope>NUCLEOTIDE SEQUENCE [LARGE SCALE GENOMIC DNA]</scope>
    <source>
        <strain evidence="7">DSM 20463</strain>
    </source>
</reference>
<dbReference type="STRING" id="573058.SAMN00017477_2048"/>
<keyword evidence="3" id="KW-0547">Nucleotide-binding</keyword>
<evidence type="ECO:0000259" key="5">
    <source>
        <dbReference type="PROSITE" id="PS50893"/>
    </source>
</evidence>
<evidence type="ECO:0000256" key="3">
    <source>
        <dbReference type="ARBA" id="ARBA00022741"/>
    </source>
</evidence>
<accession>A0A1W1VIS2</accession>
<dbReference type="GO" id="GO:0098796">
    <property type="term" value="C:membrane protein complex"/>
    <property type="evidence" value="ECO:0007669"/>
    <property type="project" value="UniProtKB-ARBA"/>
</dbReference>
<dbReference type="CDD" id="cd03255">
    <property type="entry name" value="ABC_MJ0796_LolCDE_FtsE"/>
    <property type="match status" value="1"/>
</dbReference>
<dbReference type="InterPro" id="IPR027417">
    <property type="entry name" value="P-loop_NTPase"/>
</dbReference>
<keyword evidence="7" id="KW-1185">Reference proteome</keyword>
<dbReference type="PANTHER" id="PTHR42798">
    <property type="entry name" value="LIPOPROTEIN-RELEASING SYSTEM ATP-BINDING PROTEIN LOLD"/>
    <property type="match status" value="1"/>
</dbReference>
<keyword evidence="2" id="KW-0813">Transport</keyword>
<dbReference type="AlphaFoldDB" id="A0A1W1VIS2"/>
<keyword evidence="4 6" id="KW-0067">ATP-binding</keyword>
<dbReference type="SUPFAM" id="SSF52540">
    <property type="entry name" value="P-loop containing nucleoside triphosphate hydrolases"/>
    <property type="match status" value="1"/>
</dbReference>
<dbReference type="FunFam" id="3.40.50.300:FF:000032">
    <property type="entry name" value="Export ABC transporter ATP-binding protein"/>
    <property type="match status" value="1"/>
</dbReference>
<sequence length="224" mass="25078">MKELILMENIVKRYYIGKPNELEILHGIDLKIYEGEFVSIVGASGSGKSTLMNIIGLLDRQTEGNYYLDGLNVSEAKDSELSGIRNQKIGFVFQNFNLIPRLSARKNVELPMMYSKNKKDMSNRAMELLDLVEMSERAHHNPNELSGGQKQRVAIARAMANSPSILLADEPTGALDTKTGRSVMDLFHRLNKEQGMTIVLITHNPELAEETGRVLTMSDGRIIE</sequence>